<keyword evidence="6" id="KW-0862">Zinc</keyword>
<sequence length="347" mass="39977">MMEDVDDFCFDLPKIELHAHLNGSLSDQCLKKLNCMDESTKEYKRIADVLDKTERTLTECFEVFNIAHRATNTVDAVYKATQSVIRDFYLNDHVVYLELRTTPRAEEGMSKEDYVSAVVRAIKENNLEIIVKLILSIDRRHSTEESLDTLNVILKMKTKYPDVIVGIDLSGNPHEGKFNVDLFQKARDNGLKTSIHCAEIKNDEEVENILTFGPDRLGHATFLHPSFGGSQSNWDIYCKKKIPVECCLTSNVICGTSKSFQEHHIREWIKSSLPFCICTDDKGVFCTSLKKEYEMVVEHHGLEPKDLWQISYNTVDYIFASDEIKTRLKVKLMNWYNSHEDELFNSD</sequence>
<organism evidence="12 13">
    <name type="scientific">Callosobruchus maculatus</name>
    <name type="common">Southern cowpea weevil</name>
    <name type="synonym">Pulse bruchid</name>
    <dbReference type="NCBI Taxonomy" id="64391"/>
    <lineage>
        <taxon>Eukaryota</taxon>
        <taxon>Metazoa</taxon>
        <taxon>Ecdysozoa</taxon>
        <taxon>Arthropoda</taxon>
        <taxon>Hexapoda</taxon>
        <taxon>Insecta</taxon>
        <taxon>Pterygota</taxon>
        <taxon>Neoptera</taxon>
        <taxon>Endopterygota</taxon>
        <taxon>Coleoptera</taxon>
        <taxon>Polyphaga</taxon>
        <taxon>Cucujiformia</taxon>
        <taxon>Chrysomeloidea</taxon>
        <taxon>Chrysomelidae</taxon>
        <taxon>Bruchinae</taxon>
        <taxon>Bruchini</taxon>
        <taxon>Callosobruchus</taxon>
    </lineage>
</organism>
<dbReference type="InterPro" id="IPR032466">
    <property type="entry name" value="Metal_Hydrolase"/>
</dbReference>
<evidence type="ECO:0000256" key="2">
    <source>
        <dbReference type="ARBA" id="ARBA00006676"/>
    </source>
</evidence>
<dbReference type="SUPFAM" id="SSF51556">
    <property type="entry name" value="Metallo-dependent hydrolases"/>
    <property type="match status" value="1"/>
</dbReference>
<evidence type="ECO:0000256" key="5">
    <source>
        <dbReference type="ARBA" id="ARBA00022801"/>
    </source>
</evidence>
<dbReference type="Gene3D" id="3.20.20.140">
    <property type="entry name" value="Metal-dependent hydrolases"/>
    <property type="match status" value="1"/>
</dbReference>
<keyword evidence="5" id="KW-0378">Hydrolase</keyword>
<evidence type="ECO:0000313" key="12">
    <source>
        <dbReference type="EMBL" id="VEN54594.1"/>
    </source>
</evidence>
<name>A0A653D3E0_CALMS</name>
<gene>
    <name evidence="12" type="ORF">CALMAC_LOCUS14028</name>
</gene>
<comment type="function">
    <text evidence="9">Catalyzes the hydrolysis of the free cytosolic methylated adenosine nucleotide N(6)-methyl-AMP (N6-mAMP) to produce inositol monophosphate (IMP) and methylamine. Is required for the catabolism of cytosolic N6-mAMP, which is derived from the degradation of mRNA containing N6-methylated adenine (m6A).</text>
</comment>
<protein>
    <recommendedName>
        <fullName evidence="10">Adenosine deaminase-like protein</fullName>
    </recommendedName>
</protein>
<reference evidence="12 13" key="1">
    <citation type="submission" date="2019-01" db="EMBL/GenBank/DDBJ databases">
        <authorList>
            <person name="Sayadi A."/>
        </authorList>
    </citation>
    <scope>NUCLEOTIDE SEQUENCE [LARGE SCALE GENOMIC DNA]</scope>
</reference>
<evidence type="ECO:0000256" key="10">
    <source>
        <dbReference type="ARBA" id="ARBA00070474"/>
    </source>
</evidence>
<evidence type="ECO:0000256" key="9">
    <source>
        <dbReference type="ARBA" id="ARBA00057464"/>
    </source>
</evidence>
<comment type="cofactor">
    <cofactor evidence="1">
        <name>Zn(2+)</name>
        <dbReference type="ChEBI" id="CHEBI:29105"/>
    </cofactor>
</comment>
<dbReference type="PANTHER" id="PTHR11409">
    <property type="entry name" value="ADENOSINE DEAMINASE"/>
    <property type="match status" value="1"/>
</dbReference>
<dbReference type="InterPro" id="IPR001365">
    <property type="entry name" value="A_deaminase_dom"/>
</dbReference>
<evidence type="ECO:0000259" key="11">
    <source>
        <dbReference type="Pfam" id="PF00962"/>
    </source>
</evidence>
<evidence type="ECO:0000256" key="6">
    <source>
        <dbReference type="ARBA" id="ARBA00022833"/>
    </source>
</evidence>
<dbReference type="OrthoDB" id="272271at2759"/>
<dbReference type="GO" id="GO:0009117">
    <property type="term" value="P:nucleotide metabolic process"/>
    <property type="evidence" value="ECO:0007669"/>
    <property type="project" value="UniProtKB-KW"/>
</dbReference>
<dbReference type="GO" id="GO:0046872">
    <property type="term" value="F:metal ion binding"/>
    <property type="evidence" value="ECO:0007669"/>
    <property type="project" value="UniProtKB-KW"/>
</dbReference>
<comment type="similarity">
    <text evidence="2">Belongs to the metallo-dependent hydrolases superfamily. Adenosine and AMP deaminases family.</text>
</comment>
<evidence type="ECO:0000256" key="3">
    <source>
        <dbReference type="ARBA" id="ARBA00011245"/>
    </source>
</evidence>
<evidence type="ECO:0000313" key="13">
    <source>
        <dbReference type="Proteomes" id="UP000410492"/>
    </source>
</evidence>
<dbReference type="Pfam" id="PF00962">
    <property type="entry name" value="A_deaminase"/>
    <property type="match status" value="1"/>
</dbReference>
<keyword evidence="4" id="KW-0479">Metal-binding</keyword>
<accession>A0A653D3E0</accession>
<feature type="domain" description="Adenosine deaminase" evidence="11">
    <location>
        <begin position="13"/>
        <end position="333"/>
    </location>
</feature>
<dbReference type="Proteomes" id="UP000410492">
    <property type="component" value="Unassembled WGS sequence"/>
</dbReference>
<dbReference type="GO" id="GO:0046103">
    <property type="term" value="P:inosine biosynthetic process"/>
    <property type="evidence" value="ECO:0007669"/>
    <property type="project" value="TreeGrafter"/>
</dbReference>
<keyword evidence="7" id="KW-0546">Nucleotide metabolism</keyword>
<evidence type="ECO:0000256" key="1">
    <source>
        <dbReference type="ARBA" id="ARBA00001947"/>
    </source>
</evidence>
<comment type="catalytic activity">
    <reaction evidence="8">
        <text>N(6)-methyl-AMP + H2O + H(+) = IMP + methylamine</text>
        <dbReference type="Rhea" id="RHEA:16001"/>
        <dbReference type="ChEBI" id="CHEBI:15377"/>
        <dbReference type="ChEBI" id="CHEBI:15378"/>
        <dbReference type="ChEBI" id="CHEBI:58053"/>
        <dbReference type="ChEBI" id="CHEBI:59338"/>
        <dbReference type="ChEBI" id="CHEBI:144842"/>
    </reaction>
    <physiologicalReaction direction="left-to-right" evidence="8">
        <dbReference type="Rhea" id="RHEA:16002"/>
    </physiologicalReaction>
</comment>
<dbReference type="GO" id="GO:0004000">
    <property type="term" value="F:adenosine deaminase activity"/>
    <property type="evidence" value="ECO:0007669"/>
    <property type="project" value="TreeGrafter"/>
</dbReference>
<dbReference type="FunFam" id="3.20.20.140:FF:000033">
    <property type="entry name" value="Adenosine deaminase-like protein"/>
    <property type="match status" value="1"/>
</dbReference>
<evidence type="ECO:0000256" key="8">
    <source>
        <dbReference type="ARBA" id="ARBA00048787"/>
    </source>
</evidence>
<dbReference type="GO" id="GO:0006154">
    <property type="term" value="P:adenosine catabolic process"/>
    <property type="evidence" value="ECO:0007669"/>
    <property type="project" value="TreeGrafter"/>
</dbReference>
<keyword evidence="13" id="KW-1185">Reference proteome</keyword>
<dbReference type="EMBL" id="CAACVG010009947">
    <property type="protein sequence ID" value="VEN54594.1"/>
    <property type="molecule type" value="Genomic_DNA"/>
</dbReference>
<evidence type="ECO:0000256" key="7">
    <source>
        <dbReference type="ARBA" id="ARBA00023080"/>
    </source>
</evidence>
<proteinExistence type="inferred from homology"/>
<comment type="subunit">
    <text evidence="3">Monomer.</text>
</comment>
<dbReference type="InterPro" id="IPR006330">
    <property type="entry name" value="Ado/ade_deaminase"/>
</dbReference>
<evidence type="ECO:0000256" key="4">
    <source>
        <dbReference type="ARBA" id="ARBA00022723"/>
    </source>
</evidence>
<dbReference type="AlphaFoldDB" id="A0A653D3E0"/>
<dbReference type="PANTHER" id="PTHR11409:SF42">
    <property type="entry name" value="ADENOSINE DEAMINASE-LIKE PROTEIN"/>
    <property type="match status" value="1"/>
</dbReference>
<dbReference type="CDD" id="cd00443">
    <property type="entry name" value="ADA_AMPD"/>
    <property type="match status" value="1"/>
</dbReference>